<feature type="compositionally biased region" description="Polar residues" evidence="1">
    <location>
        <begin position="1222"/>
        <end position="1232"/>
    </location>
</feature>
<feature type="compositionally biased region" description="Low complexity" evidence="1">
    <location>
        <begin position="91"/>
        <end position="105"/>
    </location>
</feature>
<feature type="region of interest" description="Disordered" evidence="1">
    <location>
        <begin position="87"/>
        <end position="297"/>
    </location>
</feature>
<dbReference type="Pfam" id="PF01369">
    <property type="entry name" value="Sec7"/>
    <property type="match status" value="1"/>
</dbReference>
<feature type="compositionally biased region" description="Polar residues" evidence="1">
    <location>
        <begin position="541"/>
        <end position="553"/>
    </location>
</feature>
<dbReference type="InterPro" id="IPR035999">
    <property type="entry name" value="Sec7_dom_sf"/>
</dbReference>
<sequence>MLSTLPSHQSKTTHLRHDPCLASLASFSRPSRATVISLTSPSAGRERVLSTVLEASSSEATTPDLHVHVGPQPPAALAALVPVPPVPVPPRRSSVSVSVSVRPSPTNKRPSRISVAPTPGTKTINVSEQHQYHQYHHHHHHHHQEEPQEKKPQQQQQQQQQQQRRRRHRRRRHHHDRAHAGAASTSVLSSSSSSSSSSSVSSSASSQSPPHAASNPSLAAAHVTPAASPRPLPHSHVPASLSSSASASSRRRRLAPNASSLDTPTIRHTMDADMADIPTARTSPRDSHDLSLSPRDVTRDSLVTNMLRSLDQMAFGQPSARDTFGDDRIPSSTYESTVSSQRRVEPARSYHWRQASYGSELDASIVVEDQTSRSVRGRRSTSGSNHGIPSHGARLNNVRERSSSRAPPEIPPRHQSARSGRHSTKSSSSASVDMGYPSSVATQRIVQRTGRSASIDCGPQQSQIEQLSLSSPFRVDFPETFANAADYAAAPTPTVHGGPRREMAGLAIPKPPPEPVDARSIERGRSASRSAKSSAEKVRRGTSNHTVTRSTPVLPSVEMDAAPAPSVGYGKSKKTDVAGALSAPQQKDRPGFFRRVFGSSKNSAPPNGGLPTSHTSTSRLPTSLERTTQQQQPVTPSLSTHTGVPSWDTYSSHPHTPLLQKKSSSFFRRRKKSVVEEARPRLNLAQAPPLPQSHSANLQQAKSAAPPQNTTIIPTSSSCQVMHPYLRDKAAGLGLSGNAAPTPLSDITNTAYTKSQTHGETRRTNLKREFSPDYQPSPNAHIRRVSPEADGEAPRSTPSPLSKTSQGRLRASSSFLDLDAGSDQENESNATPTRGDRQRAAEEKSNEEDREATIREEKNQDRDEADRASAPKRPNAPVDGARARSFASGSTESGYKTAPSAPPSVLVEEPGKPEPSKADASGLMKTSKSLDEPDFIIGEPTEDDHQKARRIYDGGEDFIQKDKAAAWMGEQGPVRQRTLEAYMAMYEFHDLSILSALRQVCGRLVLRGETQQVDRILVAFSKRWGACNPKHGFKAIDVIHTICYSIMLLNTDLHVADIEQKMTRGQFVKNTMTTILQALADSAPSAFVRPSILPEKSSTLSADAARHGADHGRSSRHSFRPPLRSDTNSSDVDDCGPLVRSAFHGSMRVWQEQVETVLKSIYSSIREERLPLFGAEREGQLPPAPSQGSLSVLSMLKRSPSVMSKAPSETQGSTRGRVADSGRTSTSRWASKSRSRPGLGRTGLSSSRTSFDDGNSIWSPAMSSATWSRHSLGRTQASMSQDSFSSSMPRGDYQQSIGFATALSQAIIRDEDAAGHDDAPSLLSADLGSTHFLEDESLELAGPPWVKEGMVVHKHHLDGYGKRARDRNWSEVFAVVQKGHISLFSFNASKSMRQKSRLRSAGKPSGPVGGGNWQDNAVSLGTFNLRLTLASALPPPGYSRSRPHVWALSLPTGAVHLFQVGTPEIIREFVNTANYWSARLSTHPLVGGISNIEYGWSAAIVNSALVKTSNKEPAAPVADAGADVGRPSGPGSGPGHGRKSSLAGASLRGTSFEHVSGAFTNNSGRGKLPGDRIHVAEWAPPTQSMRPSNASEAEQLQALVKYVKGIEEELQCHNQLRGPMMLAFTPRGHNAGRAMANWERKSAYLLHEIVKFRTYVDCLQQAEVRKREIYAEREAAQKAARGGEGAVDEDDADETLRP</sequence>
<feature type="region of interest" description="Disordered" evidence="1">
    <location>
        <begin position="1198"/>
        <end position="1255"/>
    </location>
</feature>
<reference evidence="3 4" key="1">
    <citation type="journal article" date="2016" name="Genome Biol. Evol.">
        <title>Divergent and convergent evolution of fungal pathogenicity.</title>
        <authorList>
            <person name="Shang Y."/>
            <person name="Xiao G."/>
            <person name="Zheng P."/>
            <person name="Cen K."/>
            <person name="Zhan S."/>
            <person name="Wang C."/>
        </authorList>
    </citation>
    <scope>NUCLEOTIDE SEQUENCE [LARGE SCALE GENOMIC DNA]</scope>
    <source>
        <strain evidence="3 4">RCEF 2490</strain>
    </source>
</reference>
<dbReference type="Gene3D" id="2.30.29.30">
    <property type="entry name" value="Pleckstrin-homology domain (PH domain)/Phosphotyrosine-binding domain (PTB)"/>
    <property type="match status" value="1"/>
</dbReference>
<feature type="region of interest" description="Disordered" evidence="1">
    <location>
        <begin position="1515"/>
        <end position="1543"/>
    </location>
</feature>
<feature type="compositionally biased region" description="Acidic residues" evidence="1">
    <location>
        <begin position="1686"/>
        <end position="1698"/>
    </location>
</feature>
<feature type="compositionally biased region" description="Basic residues" evidence="1">
    <location>
        <begin position="163"/>
        <end position="177"/>
    </location>
</feature>
<feature type="compositionally biased region" description="Polar residues" evidence="1">
    <location>
        <begin position="330"/>
        <end position="341"/>
    </location>
</feature>
<evidence type="ECO:0000259" key="2">
    <source>
        <dbReference type="PROSITE" id="PS50190"/>
    </source>
</evidence>
<feature type="compositionally biased region" description="Basic and acidic residues" evidence="1">
    <location>
        <begin position="757"/>
        <end position="771"/>
    </location>
</feature>
<dbReference type="InterPro" id="IPR011993">
    <property type="entry name" value="PH-like_dom_sf"/>
</dbReference>
<evidence type="ECO:0000256" key="1">
    <source>
        <dbReference type="SAM" id="MobiDB-lite"/>
    </source>
</evidence>
<accession>A0A168B9F4</accession>
<feature type="compositionally biased region" description="Polar residues" evidence="1">
    <location>
        <begin position="1243"/>
        <end position="1255"/>
    </location>
</feature>
<feature type="compositionally biased region" description="Polar residues" evidence="1">
    <location>
        <begin position="599"/>
        <end position="654"/>
    </location>
</feature>
<organism evidence="3 4">
    <name type="scientific">Moelleriella libera RCEF 2490</name>
    <dbReference type="NCBI Taxonomy" id="1081109"/>
    <lineage>
        <taxon>Eukaryota</taxon>
        <taxon>Fungi</taxon>
        <taxon>Dikarya</taxon>
        <taxon>Ascomycota</taxon>
        <taxon>Pezizomycotina</taxon>
        <taxon>Sordariomycetes</taxon>
        <taxon>Hypocreomycetidae</taxon>
        <taxon>Hypocreales</taxon>
        <taxon>Clavicipitaceae</taxon>
        <taxon>Moelleriella</taxon>
    </lineage>
</organism>
<dbReference type="GO" id="GO:0032012">
    <property type="term" value="P:regulation of ARF protein signal transduction"/>
    <property type="evidence" value="ECO:0007669"/>
    <property type="project" value="InterPro"/>
</dbReference>
<feature type="compositionally biased region" description="Low complexity" evidence="1">
    <location>
        <begin position="182"/>
        <end position="217"/>
    </location>
</feature>
<dbReference type="SUPFAM" id="SSF50729">
    <property type="entry name" value="PH domain-like"/>
    <property type="match status" value="1"/>
</dbReference>
<dbReference type="PANTHER" id="PTHR10663:SF373">
    <property type="entry name" value="PH AND SEC7 DOMAIN-CONTAINING PROTEIN C11E3.11C"/>
    <property type="match status" value="1"/>
</dbReference>
<dbReference type="GO" id="GO:0005085">
    <property type="term" value="F:guanyl-nucleotide exchange factor activity"/>
    <property type="evidence" value="ECO:0007669"/>
    <property type="project" value="InterPro"/>
</dbReference>
<dbReference type="Gene3D" id="1.10.1000.11">
    <property type="entry name" value="Arf Nucleotide-binding Site Opener,domain 2"/>
    <property type="match status" value="1"/>
</dbReference>
<feature type="compositionally biased region" description="Basic residues" evidence="1">
    <location>
        <begin position="133"/>
        <end position="142"/>
    </location>
</feature>
<feature type="compositionally biased region" description="Polar residues" evidence="1">
    <location>
        <begin position="796"/>
        <end position="815"/>
    </location>
</feature>
<dbReference type="Pfam" id="PF15410">
    <property type="entry name" value="PH_9"/>
    <property type="match status" value="1"/>
</dbReference>
<proteinExistence type="predicted"/>
<dbReference type="EMBL" id="AZGY01000010">
    <property type="protein sequence ID" value="KZZ94989.1"/>
    <property type="molecule type" value="Genomic_DNA"/>
</dbReference>
<name>A0A168B9F4_9HYPO</name>
<dbReference type="PROSITE" id="PS50190">
    <property type="entry name" value="SEC7"/>
    <property type="match status" value="1"/>
</dbReference>
<dbReference type="OrthoDB" id="2157641at2759"/>
<feature type="region of interest" description="Disordered" evidence="1">
    <location>
        <begin position="368"/>
        <end position="439"/>
    </location>
</feature>
<feature type="compositionally biased region" description="Polar residues" evidence="1">
    <location>
        <begin position="745"/>
        <end position="756"/>
    </location>
</feature>
<feature type="compositionally biased region" description="Low complexity" evidence="1">
    <location>
        <begin position="153"/>
        <end position="162"/>
    </location>
</feature>
<keyword evidence="4" id="KW-1185">Reference proteome</keyword>
<feature type="region of interest" description="Disordered" evidence="1">
    <location>
        <begin position="490"/>
        <end position="672"/>
    </location>
</feature>
<dbReference type="SMART" id="SM00222">
    <property type="entry name" value="Sec7"/>
    <property type="match status" value="1"/>
</dbReference>
<feature type="region of interest" description="Disordered" evidence="1">
    <location>
        <begin position="1098"/>
        <end position="1132"/>
    </location>
</feature>
<feature type="domain" description="SEC7" evidence="2">
    <location>
        <begin position="882"/>
        <end position="1103"/>
    </location>
</feature>
<dbReference type="PANTHER" id="PTHR10663">
    <property type="entry name" value="GUANYL-NUCLEOTIDE EXCHANGE FACTOR"/>
    <property type="match status" value="1"/>
</dbReference>
<dbReference type="InterPro" id="IPR041681">
    <property type="entry name" value="PH_9"/>
</dbReference>
<dbReference type="InterPro" id="IPR000904">
    <property type="entry name" value="Sec7_dom"/>
</dbReference>
<evidence type="ECO:0000313" key="3">
    <source>
        <dbReference type="EMBL" id="KZZ94989.1"/>
    </source>
</evidence>
<gene>
    <name evidence="3" type="ORF">AAL_05100</name>
</gene>
<feature type="compositionally biased region" description="Low complexity" evidence="1">
    <location>
        <begin position="234"/>
        <end position="248"/>
    </location>
</feature>
<feature type="compositionally biased region" description="Basic and acidic residues" evidence="1">
    <location>
        <begin position="1104"/>
        <end position="1113"/>
    </location>
</feature>
<dbReference type="InterPro" id="IPR023394">
    <property type="entry name" value="Sec7_C_sf"/>
</dbReference>
<dbReference type="Proteomes" id="UP000078544">
    <property type="component" value="Unassembled WGS sequence"/>
</dbReference>
<feature type="region of interest" description="Disordered" evidence="1">
    <location>
        <begin position="740"/>
        <end position="925"/>
    </location>
</feature>
<feature type="region of interest" description="Disordered" evidence="1">
    <location>
        <begin position="317"/>
        <end position="349"/>
    </location>
</feature>
<feature type="compositionally biased region" description="Basic and acidic residues" evidence="1">
    <location>
        <begin position="851"/>
        <end position="869"/>
    </location>
</feature>
<feature type="compositionally biased region" description="Basic residues" evidence="1">
    <location>
        <begin position="415"/>
        <end position="424"/>
    </location>
</feature>
<dbReference type="SUPFAM" id="SSF48425">
    <property type="entry name" value="Sec7 domain"/>
    <property type="match status" value="1"/>
</dbReference>
<comment type="caution">
    <text evidence="3">The sequence shown here is derived from an EMBL/GenBank/DDBJ whole genome shotgun (WGS) entry which is preliminary data.</text>
</comment>
<feature type="compositionally biased region" description="Basic and acidic residues" evidence="1">
    <location>
        <begin position="834"/>
        <end position="844"/>
    </location>
</feature>
<feature type="region of interest" description="Disordered" evidence="1">
    <location>
        <begin position="1674"/>
        <end position="1698"/>
    </location>
</feature>
<dbReference type="STRING" id="1081109.A0A168B9F4"/>
<protein>
    <submittedName>
        <fullName evidence="3">Sec7 domain-containing protein</fullName>
    </submittedName>
</protein>
<feature type="compositionally biased region" description="Low complexity" evidence="1">
    <location>
        <begin position="1515"/>
        <end position="1527"/>
    </location>
</feature>
<evidence type="ECO:0000313" key="4">
    <source>
        <dbReference type="Proteomes" id="UP000078544"/>
    </source>
</evidence>
<feature type="compositionally biased region" description="Basic and acidic residues" evidence="1">
    <location>
        <begin position="143"/>
        <end position="152"/>
    </location>
</feature>
<feature type="compositionally biased region" description="Basic and acidic residues" evidence="1">
    <location>
        <begin position="516"/>
        <end position="525"/>
    </location>
</feature>